<evidence type="ECO:0000256" key="1">
    <source>
        <dbReference type="SAM" id="Phobius"/>
    </source>
</evidence>
<dbReference type="Proteomes" id="UP000219042">
    <property type="component" value="Unassembled WGS sequence"/>
</dbReference>
<gene>
    <name evidence="2" type="ORF">SAMN05421731_103329</name>
</gene>
<keyword evidence="3" id="KW-1185">Reference proteome</keyword>
<dbReference type="RefSeq" id="WP_097078825.1">
    <property type="nucleotide sequence ID" value="NZ_BAABHT010000001.1"/>
</dbReference>
<accession>A0A240E7U6</accession>
<keyword evidence="1" id="KW-0812">Transmembrane</keyword>
<evidence type="ECO:0000313" key="3">
    <source>
        <dbReference type="Proteomes" id="UP000219042"/>
    </source>
</evidence>
<name>A0A240E7U6_9GAMM</name>
<proteinExistence type="predicted"/>
<organism evidence="2 3">
    <name type="scientific">Acinetobacter puyangensis</name>
    <dbReference type="NCBI Taxonomy" id="1096779"/>
    <lineage>
        <taxon>Bacteria</taxon>
        <taxon>Pseudomonadati</taxon>
        <taxon>Pseudomonadota</taxon>
        <taxon>Gammaproteobacteria</taxon>
        <taxon>Moraxellales</taxon>
        <taxon>Moraxellaceae</taxon>
        <taxon>Acinetobacter</taxon>
    </lineage>
</organism>
<feature type="transmembrane region" description="Helical" evidence="1">
    <location>
        <begin position="20"/>
        <end position="53"/>
    </location>
</feature>
<keyword evidence="1" id="KW-1133">Transmembrane helix</keyword>
<dbReference type="AlphaFoldDB" id="A0A240E7U6"/>
<reference evidence="3" key="1">
    <citation type="submission" date="2016-09" db="EMBL/GenBank/DDBJ databases">
        <authorList>
            <person name="Varghese N."/>
            <person name="Submissions S."/>
        </authorList>
    </citation>
    <scope>NUCLEOTIDE SEQUENCE [LARGE SCALE GENOMIC DNA]</scope>
    <source>
        <strain evidence="3">ANC 4466</strain>
    </source>
</reference>
<evidence type="ECO:0000313" key="2">
    <source>
        <dbReference type="EMBL" id="SNX44591.1"/>
    </source>
</evidence>
<protein>
    <submittedName>
        <fullName evidence="2">Uncharacterized protein</fullName>
    </submittedName>
</protein>
<keyword evidence="1" id="KW-0472">Membrane</keyword>
<dbReference type="OrthoDB" id="9834304at2"/>
<dbReference type="EMBL" id="OANT01000003">
    <property type="protein sequence ID" value="SNX44591.1"/>
    <property type="molecule type" value="Genomic_DNA"/>
</dbReference>
<sequence>MSYQLLYFHLRPSLLKFFLHSVVLLCFVVLAAMMLQSILLYAAIAILLALVYVCRDKNQIAQLAYLSDDIWTLQLQSKTCLPMQLSAVQQLGYFMFLHFVDEDGQQSRSICIARDQLNLKQWQMLKRFIYLR</sequence>